<protein>
    <recommendedName>
        <fullName evidence="9">Neurotransmitter-gated ion-channel transmembrane domain-containing protein</fullName>
    </recommendedName>
</protein>
<feature type="transmembrane region" description="Helical" evidence="8">
    <location>
        <begin position="166"/>
        <end position="185"/>
    </location>
</feature>
<proteinExistence type="inferred from homology"/>
<dbReference type="InterPro" id="IPR006028">
    <property type="entry name" value="GABAA/Glycine_rcpt"/>
</dbReference>
<dbReference type="GO" id="GO:0005230">
    <property type="term" value="F:extracellular ligand-gated monoatomic ion channel activity"/>
    <property type="evidence" value="ECO:0007669"/>
    <property type="project" value="InterPro"/>
</dbReference>
<evidence type="ECO:0000256" key="4">
    <source>
        <dbReference type="ARBA" id="ARBA00022475"/>
    </source>
</evidence>
<evidence type="ECO:0000256" key="1">
    <source>
        <dbReference type="ARBA" id="ARBA00004141"/>
    </source>
</evidence>
<dbReference type="InterPro" id="IPR036719">
    <property type="entry name" value="Neuro-gated_channel_TM_sf"/>
</dbReference>
<dbReference type="InterPro" id="IPR038050">
    <property type="entry name" value="Neuro_actylchol_rec"/>
</dbReference>
<keyword evidence="5 8" id="KW-0406">Ion transport</keyword>
<reference evidence="10 11" key="1">
    <citation type="submission" date="2023-11" db="EMBL/GenBank/DDBJ databases">
        <title>Halocaridina rubra genome assembly.</title>
        <authorList>
            <person name="Smith C."/>
        </authorList>
    </citation>
    <scope>NUCLEOTIDE SEQUENCE [LARGE SCALE GENOMIC DNA]</scope>
    <source>
        <strain evidence="10">EP-1</strain>
        <tissue evidence="10">Whole</tissue>
    </source>
</reference>
<dbReference type="GO" id="GO:0004888">
    <property type="term" value="F:transmembrane signaling receptor activity"/>
    <property type="evidence" value="ECO:0007669"/>
    <property type="project" value="InterPro"/>
</dbReference>
<evidence type="ECO:0000313" key="11">
    <source>
        <dbReference type="Proteomes" id="UP001381693"/>
    </source>
</evidence>
<dbReference type="AlphaFoldDB" id="A0AAN8XGL8"/>
<dbReference type="Gene3D" id="2.70.170.10">
    <property type="entry name" value="Neurotransmitter-gated ion-channel ligand-binding domain"/>
    <property type="match status" value="1"/>
</dbReference>
<evidence type="ECO:0000256" key="7">
    <source>
        <dbReference type="ARBA" id="ARBA00023303"/>
    </source>
</evidence>
<dbReference type="InterPro" id="IPR036734">
    <property type="entry name" value="Neur_chan_lig-bd_sf"/>
</dbReference>
<comment type="similarity">
    <text evidence="8">Belongs to the ligand-gated ion channel (TC 1.A.9) family.</text>
</comment>
<dbReference type="EMBL" id="JAXCGZ010002430">
    <property type="protein sequence ID" value="KAK7083907.1"/>
    <property type="molecule type" value="Genomic_DNA"/>
</dbReference>
<dbReference type="GO" id="GO:0099095">
    <property type="term" value="F:ligand-gated monoatomic anion channel activity"/>
    <property type="evidence" value="ECO:0007669"/>
    <property type="project" value="UniProtKB-ARBA"/>
</dbReference>
<dbReference type="InterPro" id="IPR018000">
    <property type="entry name" value="Neurotransmitter_ion_chnl_CS"/>
</dbReference>
<dbReference type="PRINTS" id="PR00252">
    <property type="entry name" value="NRIONCHANNEL"/>
</dbReference>
<dbReference type="PROSITE" id="PS00236">
    <property type="entry name" value="NEUROTR_ION_CHANNEL"/>
    <property type="match status" value="1"/>
</dbReference>
<keyword evidence="8" id="KW-1133">Transmembrane helix</keyword>
<comment type="caution">
    <text evidence="10">The sequence shown here is derived from an EMBL/GenBank/DDBJ whole genome shotgun (WGS) entry which is preliminary data.</text>
</comment>
<sequence>MALSWSDIRLQYLNLKELADINLIEISKVWTPKVEYMNADFPFVYETPATLKVKRAAPAEPDDPILVKHDEVYMGSKNPLLMSKKVNAPFSCALDLKNFPFDTQRCQLLLRLSSARLEFLQWNQLEVYYLGEVWLTEYKVDKVDIESQEEEEYSMAVISITFRRRFWFYITSSYLPTVMLMLISYTSLYLKRDNVDLRVMMTLTALLVLYALYQQIADGLPRTSYTKAIDVWCFFAITFIFSQVIFQVLVDIRIKPKPKRDRNRVSILLQRICWSEGSKPEVNEKWEEEEEVKEYDEKTSKPLRAARIGYAIIVLLFLIIYWTVVISNMEN</sequence>
<name>A0AAN8XGL8_HALRR</name>
<dbReference type="SUPFAM" id="SSF90112">
    <property type="entry name" value="Neurotransmitter-gated ion-channel transmembrane pore"/>
    <property type="match status" value="1"/>
</dbReference>
<keyword evidence="4" id="KW-1003">Cell membrane</keyword>
<accession>A0AAN8XGL8</accession>
<feature type="transmembrane region" description="Helical" evidence="8">
    <location>
        <begin position="229"/>
        <end position="250"/>
    </location>
</feature>
<comment type="subcellular location">
    <subcellularLocation>
        <location evidence="2">Cell membrane</location>
    </subcellularLocation>
    <subcellularLocation>
        <location evidence="1">Membrane</location>
        <topology evidence="1">Multi-pass membrane protein</topology>
    </subcellularLocation>
</comment>
<keyword evidence="6 8" id="KW-0472">Membrane</keyword>
<evidence type="ECO:0000256" key="5">
    <source>
        <dbReference type="ARBA" id="ARBA00023065"/>
    </source>
</evidence>
<evidence type="ECO:0000256" key="2">
    <source>
        <dbReference type="ARBA" id="ARBA00004236"/>
    </source>
</evidence>
<feature type="transmembrane region" description="Helical" evidence="8">
    <location>
        <begin position="308"/>
        <end position="329"/>
    </location>
</feature>
<keyword evidence="8" id="KW-0812">Transmembrane</keyword>
<dbReference type="InterPro" id="IPR006029">
    <property type="entry name" value="Neurotrans-gated_channel_TM"/>
</dbReference>
<gene>
    <name evidence="10" type="ORF">SK128_018701</name>
</gene>
<keyword evidence="11" id="KW-1185">Reference proteome</keyword>
<dbReference type="PRINTS" id="PR00253">
    <property type="entry name" value="GABAARECEPTR"/>
</dbReference>
<dbReference type="Gene3D" id="1.20.58.390">
    <property type="entry name" value="Neurotransmitter-gated ion-channel transmembrane domain"/>
    <property type="match status" value="1"/>
</dbReference>
<dbReference type="SUPFAM" id="SSF63712">
    <property type="entry name" value="Nicotinic receptor ligand binding domain-like"/>
    <property type="match status" value="1"/>
</dbReference>
<dbReference type="PANTHER" id="PTHR18945">
    <property type="entry name" value="NEUROTRANSMITTER GATED ION CHANNEL"/>
    <property type="match status" value="1"/>
</dbReference>
<dbReference type="InterPro" id="IPR006201">
    <property type="entry name" value="Neur_channel"/>
</dbReference>
<organism evidence="10 11">
    <name type="scientific">Halocaridina rubra</name>
    <name type="common">Hawaiian red shrimp</name>
    <dbReference type="NCBI Taxonomy" id="373956"/>
    <lineage>
        <taxon>Eukaryota</taxon>
        <taxon>Metazoa</taxon>
        <taxon>Ecdysozoa</taxon>
        <taxon>Arthropoda</taxon>
        <taxon>Crustacea</taxon>
        <taxon>Multicrustacea</taxon>
        <taxon>Malacostraca</taxon>
        <taxon>Eumalacostraca</taxon>
        <taxon>Eucarida</taxon>
        <taxon>Decapoda</taxon>
        <taxon>Pleocyemata</taxon>
        <taxon>Caridea</taxon>
        <taxon>Atyoidea</taxon>
        <taxon>Atyidae</taxon>
        <taxon>Halocaridina</taxon>
    </lineage>
</organism>
<evidence type="ECO:0000256" key="8">
    <source>
        <dbReference type="RuleBase" id="RU000687"/>
    </source>
</evidence>
<keyword evidence="3 8" id="KW-0813">Transport</keyword>
<evidence type="ECO:0000256" key="3">
    <source>
        <dbReference type="ARBA" id="ARBA00022448"/>
    </source>
</evidence>
<dbReference type="GO" id="GO:0005254">
    <property type="term" value="F:chloride channel activity"/>
    <property type="evidence" value="ECO:0007669"/>
    <property type="project" value="UniProtKB-ARBA"/>
</dbReference>
<keyword evidence="7 8" id="KW-0407">Ion channel</keyword>
<evidence type="ECO:0000256" key="6">
    <source>
        <dbReference type="ARBA" id="ARBA00023136"/>
    </source>
</evidence>
<evidence type="ECO:0000259" key="9">
    <source>
        <dbReference type="Pfam" id="PF02932"/>
    </source>
</evidence>
<evidence type="ECO:0000313" key="10">
    <source>
        <dbReference type="EMBL" id="KAK7083907.1"/>
    </source>
</evidence>
<dbReference type="Proteomes" id="UP001381693">
    <property type="component" value="Unassembled WGS sequence"/>
</dbReference>
<dbReference type="Pfam" id="PF02932">
    <property type="entry name" value="Neur_chan_memb"/>
    <property type="match status" value="1"/>
</dbReference>
<feature type="transmembrane region" description="Helical" evidence="8">
    <location>
        <begin position="197"/>
        <end position="217"/>
    </location>
</feature>
<dbReference type="GO" id="GO:0005886">
    <property type="term" value="C:plasma membrane"/>
    <property type="evidence" value="ECO:0007669"/>
    <property type="project" value="UniProtKB-SubCell"/>
</dbReference>
<feature type="domain" description="Neurotransmitter-gated ion-channel transmembrane" evidence="9">
    <location>
        <begin position="174"/>
        <end position="286"/>
    </location>
</feature>